<feature type="compositionally biased region" description="Low complexity" evidence="1">
    <location>
        <begin position="185"/>
        <end position="209"/>
    </location>
</feature>
<keyword evidence="2" id="KW-1185">Reference proteome</keyword>
<reference evidence="2" key="1">
    <citation type="submission" date="2025-05" db="UniProtKB">
        <authorList>
            <consortium name="RefSeq"/>
        </authorList>
    </citation>
    <scope>NUCLEOTIDE SEQUENCE [LARGE SCALE GENOMIC DNA]</scope>
</reference>
<dbReference type="Proteomes" id="UP001652623">
    <property type="component" value="Chromosome 1"/>
</dbReference>
<dbReference type="GeneID" id="132803649"/>
<name>A0ABM4A894_ZIZJJ</name>
<reference evidence="3" key="2">
    <citation type="submission" date="2025-08" db="UniProtKB">
        <authorList>
            <consortium name="RefSeq"/>
        </authorList>
    </citation>
    <scope>IDENTIFICATION</scope>
    <source>
        <tissue evidence="3">Seedling</tissue>
    </source>
</reference>
<organism evidence="2 3">
    <name type="scientific">Ziziphus jujuba</name>
    <name type="common">Chinese jujube</name>
    <name type="synonym">Ziziphus sativa</name>
    <dbReference type="NCBI Taxonomy" id="326968"/>
    <lineage>
        <taxon>Eukaryota</taxon>
        <taxon>Viridiplantae</taxon>
        <taxon>Streptophyta</taxon>
        <taxon>Embryophyta</taxon>
        <taxon>Tracheophyta</taxon>
        <taxon>Spermatophyta</taxon>
        <taxon>Magnoliopsida</taxon>
        <taxon>eudicotyledons</taxon>
        <taxon>Gunneridae</taxon>
        <taxon>Pentapetalae</taxon>
        <taxon>rosids</taxon>
        <taxon>fabids</taxon>
        <taxon>Rosales</taxon>
        <taxon>Rhamnaceae</taxon>
        <taxon>Paliureae</taxon>
        <taxon>Ziziphus</taxon>
    </lineage>
</organism>
<feature type="region of interest" description="Disordered" evidence="1">
    <location>
        <begin position="185"/>
        <end position="211"/>
    </location>
</feature>
<dbReference type="PANTHER" id="PTHR47481">
    <property type="match status" value="1"/>
</dbReference>
<accession>A0ABM4A894</accession>
<dbReference type="Pfam" id="PF14223">
    <property type="entry name" value="Retrotran_gag_2"/>
    <property type="match status" value="1"/>
</dbReference>
<dbReference type="RefSeq" id="XP_060672950.1">
    <property type="nucleotide sequence ID" value="XM_060816967.1"/>
</dbReference>
<evidence type="ECO:0000256" key="1">
    <source>
        <dbReference type="SAM" id="MobiDB-lite"/>
    </source>
</evidence>
<protein>
    <submittedName>
        <fullName evidence="3">Uncharacterized protein LOC132803649</fullName>
    </submittedName>
</protein>
<evidence type="ECO:0000313" key="3">
    <source>
        <dbReference type="RefSeq" id="XP_060672950.1"/>
    </source>
</evidence>
<dbReference type="PANTHER" id="PTHR47481:SF31">
    <property type="entry name" value="OS01G0873500 PROTEIN"/>
    <property type="match status" value="1"/>
</dbReference>
<gene>
    <name evidence="3" type="primary">LOC132803649</name>
</gene>
<sequence>MENPGVSNVMNLFASLIFDKNENSLVTVSPFSSSILKLNSENFLVWKSQILPILRGHKLDKFVLTDEPEFMQVFVFSDAKVNDHSLSRFSVEQQVWILQDQLLLGWLTAAIKVEELANLTTKKGSMKILDYCKKMKKIADKMCSGGFLVSEKELVMCILNGLGPKFETVRVNYTSRPPLPSLQELTLGSSNTLPSSSTTLNTSNHANSSIHKDYSTGKSGLYERRSFEDFRGRGYYGRGRDVKFIGSGYSGQASANVVTTPVLVGDPNWYLDSGATNHVVADGGNLMHQFDYSGNNKLLVGNSQSH</sequence>
<evidence type="ECO:0000313" key="2">
    <source>
        <dbReference type="Proteomes" id="UP001652623"/>
    </source>
</evidence>
<proteinExistence type="predicted"/>